<sequence length="380" mass="41140">MSSETKLKTITIDLEDQVVEKEHTSMMAWVVVVVTVAINSACAVMWMTGSCIPTAGPEYFGIDLTQLNWLSNISAILNTVGSLPSAWCYEYLGIKKSMILAATLNTVGCWIRCLAIVAPLNTKFPVMAFGQFVASIGGPILHLFTSLFADGYHLALQQRPSYCQHLLIVAGFSSVATVPTFFIPAKPKRPPTKSAVEGRMPFILGLKKLIKSRQFWYITLSGGASMGMGYSVAVLIMQAIIPLGYSDQQAGICSAIIVVAGFAGGLIPNAFGAVILACFMNGFTVYGIFPVMLEYASEIMYPVPESISSCFIWTWVTAFMLVFSVMIDSLRAGPDAVPPNNMTHSMIAATAVVTFCLIPIIWLRGEMKRSATDKGHPVLS</sequence>
<dbReference type="SUPFAM" id="SSF103473">
    <property type="entry name" value="MFS general substrate transporter"/>
    <property type="match status" value="1"/>
</dbReference>
<keyword evidence="7" id="KW-1185">Reference proteome</keyword>
<dbReference type="Gene3D" id="1.20.1250.20">
    <property type="entry name" value="MFS general substrate transporter like domains"/>
    <property type="match status" value="1"/>
</dbReference>
<dbReference type="PANTHER" id="PTHR10924">
    <property type="entry name" value="MAJOR FACILITATOR SUPERFAMILY PROTEIN-RELATED"/>
    <property type="match status" value="1"/>
</dbReference>
<keyword evidence="3 5" id="KW-1133">Transmembrane helix</keyword>
<comment type="subcellular location">
    <subcellularLocation>
        <location evidence="1">Membrane</location>
        <topology evidence="1">Multi-pass membrane protein</topology>
    </subcellularLocation>
</comment>
<organism evidence="6 7">
    <name type="scientific">Hesseltinella vesiculosa</name>
    <dbReference type="NCBI Taxonomy" id="101127"/>
    <lineage>
        <taxon>Eukaryota</taxon>
        <taxon>Fungi</taxon>
        <taxon>Fungi incertae sedis</taxon>
        <taxon>Mucoromycota</taxon>
        <taxon>Mucoromycotina</taxon>
        <taxon>Mucoromycetes</taxon>
        <taxon>Mucorales</taxon>
        <taxon>Cunninghamellaceae</taxon>
        <taxon>Hesseltinella</taxon>
    </lineage>
</organism>
<keyword evidence="4 5" id="KW-0472">Membrane</keyword>
<dbReference type="AlphaFoldDB" id="A0A1X2GT25"/>
<dbReference type="PANTHER" id="PTHR10924:SF6">
    <property type="entry name" value="SOLUTE CARRIER FAMILY 49 MEMBER A3"/>
    <property type="match status" value="1"/>
</dbReference>
<feature type="transmembrane region" description="Helical" evidence="5">
    <location>
        <begin position="99"/>
        <end position="120"/>
    </location>
</feature>
<proteinExistence type="predicted"/>
<feature type="transmembrane region" description="Helical" evidence="5">
    <location>
        <begin position="249"/>
        <end position="267"/>
    </location>
</feature>
<dbReference type="InterPro" id="IPR036259">
    <property type="entry name" value="MFS_trans_sf"/>
</dbReference>
<dbReference type="OrthoDB" id="422206at2759"/>
<dbReference type="Proteomes" id="UP000242146">
    <property type="component" value="Unassembled WGS sequence"/>
</dbReference>
<comment type="caution">
    <text evidence="6">The sequence shown here is derived from an EMBL/GenBank/DDBJ whole genome shotgun (WGS) entry which is preliminary data.</text>
</comment>
<feature type="transmembrane region" description="Helical" evidence="5">
    <location>
        <begin position="347"/>
        <end position="365"/>
    </location>
</feature>
<reference evidence="6 7" key="1">
    <citation type="submission" date="2016-07" db="EMBL/GenBank/DDBJ databases">
        <title>Pervasive Adenine N6-methylation of Active Genes in Fungi.</title>
        <authorList>
            <consortium name="DOE Joint Genome Institute"/>
            <person name="Mondo S.J."/>
            <person name="Dannebaum R.O."/>
            <person name="Kuo R.C."/>
            <person name="Labutti K."/>
            <person name="Haridas S."/>
            <person name="Kuo A."/>
            <person name="Salamov A."/>
            <person name="Ahrendt S.R."/>
            <person name="Lipzen A."/>
            <person name="Sullivan W."/>
            <person name="Andreopoulos W.B."/>
            <person name="Clum A."/>
            <person name="Lindquist E."/>
            <person name="Daum C."/>
            <person name="Ramamoorthy G.K."/>
            <person name="Gryganskyi A."/>
            <person name="Culley D."/>
            <person name="Magnuson J.K."/>
            <person name="James T.Y."/>
            <person name="O'Malley M.A."/>
            <person name="Stajich J.E."/>
            <person name="Spatafora J.W."/>
            <person name="Visel A."/>
            <person name="Grigoriev I.V."/>
        </authorList>
    </citation>
    <scope>NUCLEOTIDE SEQUENCE [LARGE SCALE GENOMIC DNA]</scope>
    <source>
        <strain evidence="6 7">NRRL 3301</strain>
    </source>
</reference>
<feature type="transmembrane region" description="Helical" evidence="5">
    <location>
        <begin position="273"/>
        <end position="295"/>
    </location>
</feature>
<evidence type="ECO:0000256" key="3">
    <source>
        <dbReference type="ARBA" id="ARBA00022989"/>
    </source>
</evidence>
<evidence type="ECO:0000256" key="5">
    <source>
        <dbReference type="SAM" id="Phobius"/>
    </source>
</evidence>
<feature type="transmembrane region" description="Helical" evidence="5">
    <location>
        <begin position="307"/>
        <end position="327"/>
    </location>
</feature>
<feature type="transmembrane region" description="Helical" evidence="5">
    <location>
        <begin position="166"/>
        <end position="185"/>
    </location>
</feature>
<dbReference type="GO" id="GO:0016020">
    <property type="term" value="C:membrane"/>
    <property type="evidence" value="ECO:0007669"/>
    <property type="project" value="UniProtKB-SubCell"/>
</dbReference>
<evidence type="ECO:0000256" key="2">
    <source>
        <dbReference type="ARBA" id="ARBA00022692"/>
    </source>
</evidence>
<dbReference type="InterPro" id="IPR049680">
    <property type="entry name" value="FLVCR1-2_SLC49-like"/>
</dbReference>
<evidence type="ECO:0000313" key="6">
    <source>
        <dbReference type="EMBL" id="ORX60621.1"/>
    </source>
</evidence>
<feature type="transmembrane region" description="Helical" evidence="5">
    <location>
        <begin position="69"/>
        <end position="92"/>
    </location>
</feature>
<feature type="transmembrane region" description="Helical" evidence="5">
    <location>
        <begin position="215"/>
        <end position="237"/>
    </location>
</feature>
<dbReference type="EMBL" id="MCGT01000004">
    <property type="protein sequence ID" value="ORX60621.1"/>
    <property type="molecule type" value="Genomic_DNA"/>
</dbReference>
<feature type="transmembrane region" description="Helical" evidence="5">
    <location>
        <begin position="27"/>
        <end position="49"/>
    </location>
</feature>
<gene>
    <name evidence="6" type="ORF">DM01DRAFT_253809</name>
</gene>
<feature type="transmembrane region" description="Helical" evidence="5">
    <location>
        <begin position="132"/>
        <end position="154"/>
    </location>
</feature>
<keyword evidence="2 5" id="KW-0812">Transmembrane</keyword>
<protein>
    <submittedName>
        <fullName evidence="6">MFS general substrate transporter</fullName>
    </submittedName>
</protein>
<evidence type="ECO:0000256" key="4">
    <source>
        <dbReference type="ARBA" id="ARBA00023136"/>
    </source>
</evidence>
<accession>A0A1X2GT25</accession>
<name>A0A1X2GT25_9FUNG</name>
<evidence type="ECO:0000256" key="1">
    <source>
        <dbReference type="ARBA" id="ARBA00004141"/>
    </source>
</evidence>
<evidence type="ECO:0000313" key="7">
    <source>
        <dbReference type="Proteomes" id="UP000242146"/>
    </source>
</evidence>